<evidence type="ECO:0000313" key="3">
    <source>
        <dbReference type="Proteomes" id="UP000410492"/>
    </source>
</evidence>
<reference evidence="2 3" key="1">
    <citation type="submission" date="2019-01" db="EMBL/GenBank/DDBJ databases">
        <authorList>
            <person name="Sayadi A."/>
        </authorList>
    </citation>
    <scope>NUCLEOTIDE SEQUENCE [LARGE SCALE GENOMIC DNA]</scope>
</reference>
<dbReference type="EMBL" id="CAACVG010003808">
    <property type="protein sequence ID" value="VEN37799.1"/>
    <property type="molecule type" value="Genomic_DNA"/>
</dbReference>
<name>A0A653BQM3_CALMS</name>
<feature type="region of interest" description="Disordered" evidence="1">
    <location>
        <begin position="76"/>
        <end position="159"/>
    </location>
</feature>
<evidence type="ECO:0000313" key="2">
    <source>
        <dbReference type="EMBL" id="VEN37799.1"/>
    </source>
</evidence>
<dbReference type="OrthoDB" id="443318at2759"/>
<feature type="compositionally biased region" description="Polar residues" evidence="1">
    <location>
        <begin position="86"/>
        <end position="127"/>
    </location>
</feature>
<evidence type="ECO:0000256" key="1">
    <source>
        <dbReference type="SAM" id="MobiDB-lite"/>
    </source>
</evidence>
<dbReference type="AlphaFoldDB" id="A0A653BQM3"/>
<sequence>MVRSRTPSQGGGSQGFEMERKYSVPSNPDSRVFSGGASEDLHAWSIYSALGSTDKSPLPYGNFQLRDTTVQSIISHPRYGPKVFPPNQNGSNRSATPQHFTRNASARPRTSSGYDSSDNETTTAQNYKHSRKYRSDPDFRMQATYHEQCTKMESEVRRE</sequence>
<gene>
    <name evidence="2" type="ORF">CALMAC_LOCUS2921</name>
</gene>
<dbReference type="Proteomes" id="UP000410492">
    <property type="component" value="Unassembled WGS sequence"/>
</dbReference>
<keyword evidence="3" id="KW-1185">Reference proteome</keyword>
<proteinExistence type="predicted"/>
<accession>A0A653BQM3</accession>
<feature type="compositionally biased region" description="Basic and acidic residues" evidence="1">
    <location>
        <begin position="148"/>
        <end position="159"/>
    </location>
</feature>
<protein>
    <submittedName>
        <fullName evidence="2">Uncharacterized protein</fullName>
    </submittedName>
</protein>
<organism evidence="2 3">
    <name type="scientific">Callosobruchus maculatus</name>
    <name type="common">Southern cowpea weevil</name>
    <name type="synonym">Pulse bruchid</name>
    <dbReference type="NCBI Taxonomy" id="64391"/>
    <lineage>
        <taxon>Eukaryota</taxon>
        <taxon>Metazoa</taxon>
        <taxon>Ecdysozoa</taxon>
        <taxon>Arthropoda</taxon>
        <taxon>Hexapoda</taxon>
        <taxon>Insecta</taxon>
        <taxon>Pterygota</taxon>
        <taxon>Neoptera</taxon>
        <taxon>Endopterygota</taxon>
        <taxon>Coleoptera</taxon>
        <taxon>Polyphaga</taxon>
        <taxon>Cucujiformia</taxon>
        <taxon>Chrysomeloidea</taxon>
        <taxon>Chrysomelidae</taxon>
        <taxon>Bruchinae</taxon>
        <taxon>Bruchini</taxon>
        <taxon>Callosobruchus</taxon>
    </lineage>
</organism>
<feature type="region of interest" description="Disordered" evidence="1">
    <location>
        <begin position="1"/>
        <end position="35"/>
    </location>
</feature>